<evidence type="ECO:0000256" key="4">
    <source>
        <dbReference type="ARBA" id="ARBA00010617"/>
    </source>
</evidence>
<dbReference type="PANTHER" id="PTHR46300">
    <property type="entry name" value="P450, PUTATIVE (EUROFUNG)-RELATED-RELATED"/>
    <property type="match status" value="1"/>
</dbReference>
<evidence type="ECO:0000256" key="2">
    <source>
        <dbReference type="ARBA" id="ARBA00004167"/>
    </source>
</evidence>
<dbReference type="InterPro" id="IPR002401">
    <property type="entry name" value="Cyt_P450_E_grp-I"/>
</dbReference>
<evidence type="ECO:0000256" key="12">
    <source>
        <dbReference type="ARBA" id="ARBA00023136"/>
    </source>
</evidence>
<dbReference type="Gene3D" id="1.10.630.10">
    <property type="entry name" value="Cytochrome P450"/>
    <property type="match status" value="1"/>
</dbReference>
<evidence type="ECO:0000256" key="10">
    <source>
        <dbReference type="ARBA" id="ARBA00023004"/>
    </source>
</evidence>
<keyword evidence="8" id="KW-1133">Transmembrane helix</keyword>
<feature type="region of interest" description="Disordered" evidence="13">
    <location>
        <begin position="423"/>
        <end position="445"/>
    </location>
</feature>
<evidence type="ECO:0000256" key="3">
    <source>
        <dbReference type="ARBA" id="ARBA00005179"/>
    </source>
</evidence>
<dbReference type="Pfam" id="PF00067">
    <property type="entry name" value="p450"/>
    <property type="match status" value="1"/>
</dbReference>
<comment type="subcellular location">
    <subcellularLocation>
        <location evidence="2">Membrane</location>
        <topology evidence="2">Single-pass membrane protein</topology>
    </subcellularLocation>
</comment>
<dbReference type="GO" id="GO:0004497">
    <property type="term" value="F:monooxygenase activity"/>
    <property type="evidence" value="ECO:0007669"/>
    <property type="project" value="UniProtKB-KW"/>
</dbReference>
<keyword evidence="10" id="KW-0408">Iron</keyword>
<dbReference type="EMBL" id="JANAWD010000459">
    <property type="protein sequence ID" value="KAJ3479144.1"/>
    <property type="molecule type" value="Genomic_DNA"/>
</dbReference>
<comment type="cofactor">
    <cofactor evidence="1">
        <name>heme</name>
        <dbReference type="ChEBI" id="CHEBI:30413"/>
    </cofactor>
</comment>
<evidence type="ECO:0000256" key="8">
    <source>
        <dbReference type="ARBA" id="ARBA00022989"/>
    </source>
</evidence>
<evidence type="ECO:0000256" key="13">
    <source>
        <dbReference type="SAM" id="MobiDB-lite"/>
    </source>
</evidence>
<keyword evidence="5" id="KW-0349">Heme</keyword>
<comment type="pathway">
    <text evidence="3">Secondary metabolite biosynthesis.</text>
</comment>
<dbReference type="GO" id="GO:0005506">
    <property type="term" value="F:iron ion binding"/>
    <property type="evidence" value="ECO:0007669"/>
    <property type="project" value="InterPro"/>
</dbReference>
<evidence type="ECO:0000313" key="15">
    <source>
        <dbReference type="Proteomes" id="UP001212997"/>
    </source>
</evidence>
<sequence length="445" mass="50250">MIDFNYSVALICCLLAYGLFKKLQRRRAFPLPPGPPGEPLIGHLRVYPRTHDTYLKWHKLYGDIVHLSVLGQPIIVLNTDQAANELLQKRGKIYSERPYMPMHDMIGWGEMLTFLNTGDSFNKARKLLQDPFTQPKCIMFQEMQLSLTHLLLKSMLTNPTEFNAHLKRFTTAVVVEIAYGHRILSDDDKHAEIIEAVEHVLEIGGDLGTSPVDLLPILRHLPSWLPGAWFIQYAKEANIVATALINNPFDEVLSKLANGTAPDCFTTSALETMKNDNQETDEDMRRLKNAAAALHSAGSDTTWGTLKTFVLLMVLYPYKQRKVQDELDTVLGGDRLPNFSDRGIRFILVKVIQRLASGGILLSPSAYHIGIPRMTYIVDFTYQRTQQSSQVHGVSQWMKLFTENLRTSPQNVSYRTPKVAMNPVQTQSSDTVGGDSSIHSSRRRN</sequence>
<organism evidence="14 15">
    <name type="scientific">Meripilus lineatus</name>
    <dbReference type="NCBI Taxonomy" id="2056292"/>
    <lineage>
        <taxon>Eukaryota</taxon>
        <taxon>Fungi</taxon>
        <taxon>Dikarya</taxon>
        <taxon>Basidiomycota</taxon>
        <taxon>Agaricomycotina</taxon>
        <taxon>Agaricomycetes</taxon>
        <taxon>Polyporales</taxon>
        <taxon>Meripilaceae</taxon>
        <taxon>Meripilus</taxon>
    </lineage>
</organism>
<dbReference type="GO" id="GO:0020037">
    <property type="term" value="F:heme binding"/>
    <property type="evidence" value="ECO:0007669"/>
    <property type="project" value="InterPro"/>
</dbReference>
<evidence type="ECO:0000256" key="6">
    <source>
        <dbReference type="ARBA" id="ARBA00022692"/>
    </source>
</evidence>
<dbReference type="PRINTS" id="PR00463">
    <property type="entry name" value="EP450I"/>
</dbReference>
<dbReference type="InterPro" id="IPR036396">
    <property type="entry name" value="Cyt_P450_sf"/>
</dbReference>
<comment type="caution">
    <text evidence="14">The sequence shown here is derived from an EMBL/GenBank/DDBJ whole genome shotgun (WGS) entry which is preliminary data.</text>
</comment>
<evidence type="ECO:0000256" key="1">
    <source>
        <dbReference type="ARBA" id="ARBA00001971"/>
    </source>
</evidence>
<keyword evidence="12" id="KW-0472">Membrane</keyword>
<comment type="similarity">
    <text evidence="4">Belongs to the cytochrome P450 family.</text>
</comment>
<dbReference type="GO" id="GO:0016020">
    <property type="term" value="C:membrane"/>
    <property type="evidence" value="ECO:0007669"/>
    <property type="project" value="UniProtKB-SubCell"/>
</dbReference>
<dbReference type="Proteomes" id="UP001212997">
    <property type="component" value="Unassembled WGS sequence"/>
</dbReference>
<reference evidence="14" key="1">
    <citation type="submission" date="2022-07" db="EMBL/GenBank/DDBJ databases">
        <title>Genome Sequence of Physisporinus lineatus.</title>
        <authorList>
            <person name="Buettner E."/>
        </authorList>
    </citation>
    <scope>NUCLEOTIDE SEQUENCE</scope>
    <source>
        <strain evidence="14">VT162</strain>
    </source>
</reference>
<dbReference type="PANTHER" id="PTHR46300:SF7">
    <property type="entry name" value="P450, PUTATIVE (EUROFUNG)-RELATED"/>
    <property type="match status" value="1"/>
</dbReference>
<evidence type="ECO:0000256" key="9">
    <source>
        <dbReference type="ARBA" id="ARBA00023002"/>
    </source>
</evidence>
<keyword evidence="11" id="KW-0503">Monooxygenase</keyword>
<accession>A0AAD5UVS1</accession>
<keyword evidence="7" id="KW-0479">Metal-binding</keyword>
<dbReference type="InterPro" id="IPR001128">
    <property type="entry name" value="Cyt_P450"/>
</dbReference>
<name>A0AAD5UVS1_9APHY</name>
<protein>
    <recommendedName>
        <fullName evidence="16">Cytochrome P450</fullName>
    </recommendedName>
</protein>
<dbReference type="InterPro" id="IPR050364">
    <property type="entry name" value="Cytochrome_P450_fung"/>
</dbReference>
<evidence type="ECO:0000313" key="14">
    <source>
        <dbReference type="EMBL" id="KAJ3479144.1"/>
    </source>
</evidence>
<evidence type="ECO:0008006" key="16">
    <source>
        <dbReference type="Google" id="ProtNLM"/>
    </source>
</evidence>
<keyword evidence="9" id="KW-0560">Oxidoreductase</keyword>
<gene>
    <name evidence="14" type="ORF">NLI96_g9268</name>
</gene>
<dbReference type="AlphaFoldDB" id="A0AAD5UVS1"/>
<dbReference type="GO" id="GO:0016705">
    <property type="term" value="F:oxidoreductase activity, acting on paired donors, with incorporation or reduction of molecular oxygen"/>
    <property type="evidence" value="ECO:0007669"/>
    <property type="project" value="InterPro"/>
</dbReference>
<dbReference type="SUPFAM" id="SSF48264">
    <property type="entry name" value="Cytochrome P450"/>
    <property type="match status" value="1"/>
</dbReference>
<proteinExistence type="inferred from homology"/>
<evidence type="ECO:0000256" key="5">
    <source>
        <dbReference type="ARBA" id="ARBA00022617"/>
    </source>
</evidence>
<keyword evidence="15" id="KW-1185">Reference proteome</keyword>
<evidence type="ECO:0000256" key="7">
    <source>
        <dbReference type="ARBA" id="ARBA00022723"/>
    </source>
</evidence>
<evidence type="ECO:0000256" key="11">
    <source>
        <dbReference type="ARBA" id="ARBA00023033"/>
    </source>
</evidence>
<keyword evidence="6" id="KW-0812">Transmembrane</keyword>